<dbReference type="OrthoDB" id="5848222at2759"/>
<gene>
    <name evidence="1" type="primary">Acey_s0002.g736</name>
    <name evidence="1" type="ORF">Y032_0002g736</name>
</gene>
<accession>A0A016W171</accession>
<dbReference type="AlphaFoldDB" id="A0A016W171"/>
<reference evidence="2" key="1">
    <citation type="journal article" date="2015" name="Nat. Genet.">
        <title>The genome and transcriptome of the zoonotic hookworm Ancylostoma ceylanicum identify infection-specific gene families.</title>
        <authorList>
            <person name="Schwarz E.M."/>
            <person name="Hu Y."/>
            <person name="Antoshechkin I."/>
            <person name="Miller M.M."/>
            <person name="Sternberg P.W."/>
            <person name="Aroian R.V."/>
        </authorList>
    </citation>
    <scope>NUCLEOTIDE SEQUENCE</scope>
    <source>
        <strain evidence="2">HY135</strain>
    </source>
</reference>
<evidence type="ECO:0000313" key="2">
    <source>
        <dbReference type="Proteomes" id="UP000024635"/>
    </source>
</evidence>
<dbReference type="Proteomes" id="UP000024635">
    <property type="component" value="Unassembled WGS sequence"/>
</dbReference>
<proteinExistence type="predicted"/>
<keyword evidence="2" id="KW-1185">Reference proteome</keyword>
<comment type="caution">
    <text evidence="1">The sequence shown here is derived from an EMBL/GenBank/DDBJ whole genome shotgun (WGS) entry which is preliminary data.</text>
</comment>
<sequence length="91" mass="10428">MLASHQRSRTPIKCDGDEDIMMEASITCADRIRDEKIRERFGIAPIADNLRETCLRWYAHVLRANKTLSVKWASISKYRESNQKGGRSNCG</sequence>
<name>A0A016W171_9BILA</name>
<evidence type="ECO:0000313" key="1">
    <source>
        <dbReference type="EMBL" id="EYC33346.1"/>
    </source>
</evidence>
<dbReference type="EMBL" id="JARK01001338">
    <property type="protein sequence ID" value="EYC33346.1"/>
    <property type="molecule type" value="Genomic_DNA"/>
</dbReference>
<protein>
    <submittedName>
        <fullName evidence="1">Uncharacterized protein</fullName>
    </submittedName>
</protein>
<organism evidence="1 2">
    <name type="scientific">Ancylostoma ceylanicum</name>
    <dbReference type="NCBI Taxonomy" id="53326"/>
    <lineage>
        <taxon>Eukaryota</taxon>
        <taxon>Metazoa</taxon>
        <taxon>Ecdysozoa</taxon>
        <taxon>Nematoda</taxon>
        <taxon>Chromadorea</taxon>
        <taxon>Rhabditida</taxon>
        <taxon>Rhabditina</taxon>
        <taxon>Rhabditomorpha</taxon>
        <taxon>Strongyloidea</taxon>
        <taxon>Ancylostomatidae</taxon>
        <taxon>Ancylostomatinae</taxon>
        <taxon>Ancylostoma</taxon>
    </lineage>
</organism>